<sequence>MVQNIWLKWGFVCFYLIMGILLWLGDSMVVMYMMVIGMFLETLISLINSYRNQHRPRF</sequence>
<gene>
    <name evidence="2" type="ORF">HMPREF9103_01625</name>
</gene>
<protein>
    <submittedName>
        <fullName evidence="2">Uncharacterized protein</fullName>
    </submittedName>
</protein>
<evidence type="ECO:0000313" key="2">
    <source>
        <dbReference type="EMBL" id="EHL98385.1"/>
    </source>
</evidence>
<dbReference type="RefSeq" id="WP_008212850.1">
    <property type="nucleotide sequence ID" value="NZ_JH414968.1"/>
</dbReference>
<evidence type="ECO:0000256" key="1">
    <source>
        <dbReference type="SAM" id="Phobius"/>
    </source>
</evidence>
<dbReference type="EMBL" id="AGEY01000074">
    <property type="protein sequence ID" value="EHL98385.1"/>
    <property type="molecule type" value="Genomic_DNA"/>
</dbReference>
<dbReference type="eggNOG" id="ENOG5031K4C">
    <property type="taxonomic scope" value="Bacteria"/>
</dbReference>
<keyword evidence="3" id="KW-1185">Reference proteome</keyword>
<accession>G9ZPH1</accession>
<name>G9ZPH1_9LACO</name>
<feature type="transmembrane region" description="Helical" evidence="1">
    <location>
        <begin position="30"/>
        <end position="50"/>
    </location>
</feature>
<feature type="transmembrane region" description="Helical" evidence="1">
    <location>
        <begin position="5"/>
        <end position="24"/>
    </location>
</feature>
<keyword evidence="1" id="KW-0472">Membrane</keyword>
<dbReference type="PATRIC" id="fig|797515.3.peg.1504"/>
<evidence type="ECO:0000313" key="3">
    <source>
        <dbReference type="Proteomes" id="UP000004625"/>
    </source>
</evidence>
<proteinExistence type="predicted"/>
<reference evidence="2 3" key="1">
    <citation type="submission" date="2011-09" db="EMBL/GenBank/DDBJ databases">
        <authorList>
            <person name="Weinstock G."/>
            <person name="Sodergren E."/>
            <person name="Clifton S."/>
            <person name="Fulton L."/>
            <person name="Fulton B."/>
            <person name="Courtney L."/>
            <person name="Fronick C."/>
            <person name="Harrison M."/>
            <person name="Strong C."/>
            <person name="Farmer C."/>
            <person name="Delahaunty K."/>
            <person name="Markovic C."/>
            <person name="Hall O."/>
            <person name="Minx P."/>
            <person name="Tomlinson C."/>
            <person name="Mitreva M."/>
            <person name="Hou S."/>
            <person name="Chen J."/>
            <person name="Wollam A."/>
            <person name="Pepin K.H."/>
            <person name="Johnson M."/>
            <person name="Bhonagiri V."/>
            <person name="Zhang X."/>
            <person name="Suruliraj S."/>
            <person name="Warren W."/>
            <person name="Chinwalla A."/>
            <person name="Mardis E.R."/>
            <person name="Wilson R.K."/>
        </authorList>
    </citation>
    <scope>NUCLEOTIDE SEQUENCE [LARGE SCALE GENOMIC DNA]</scope>
    <source>
        <strain evidence="2 3">F0439</strain>
    </source>
</reference>
<organism evidence="2 3">
    <name type="scientific">Lentilactobacillus parafarraginis F0439</name>
    <dbReference type="NCBI Taxonomy" id="797515"/>
    <lineage>
        <taxon>Bacteria</taxon>
        <taxon>Bacillati</taxon>
        <taxon>Bacillota</taxon>
        <taxon>Bacilli</taxon>
        <taxon>Lactobacillales</taxon>
        <taxon>Lactobacillaceae</taxon>
        <taxon>Lentilactobacillus</taxon>
    </lineage>
</organism>
<dbReference type="STRING" id="797515.HMPREF9103_01625"/>
<dbReference type="HOGENOM" id="CLU_201135_0_0_9"/>
<dbReference type="Proteomes" id="UP000004625">
    <property type="component" value="Unassembled WGS sequence"/>
</dbReference>
<dbReference type="AlphaFoldDB" id="G9ZPH1"/>
<keyword evidence="1" id="KW-0812">Transmembrane</keyword>
<keyword evidence="1" id="KW-1133">Transmembrane helix</keyword>
<comment type="caution">
    <text evidence="2">The sequence shown here is derived from an EMBL/GenBank/DDBJ whole genome shotgun (WGS) entry which is preliminary data.</text>
</comment>